<dbReference type="RefSeq" id="WP_106004206.1">
    <property type="nucleotide sequence ID" value="NZ_CP136419.1"/>
</dbReference>
<dbReference type="OrthoDB" id="9791620at2"/>
<dbReference type="InterPro" id="IPR003141">
    <property type="entry name" value="Pol/His_phosphatase_N"/>
</dbReference>
<dbReference type="EMBL" id="PVXM01000003">
    <property type="protein sequence ID" value="PRR75781.1"/>
    <property type="molecule type" value="Genomic_DNA"/>
</dbReference>
<protein>
    <submittedName>
        <fullName evidence="2">PHP domain protein</fullName>
    </submittedName>
</protein>
<dbReference type="InterPro" id="IPR004013">
    <property type="entry name" value="PHP_dom"/>
</dbReference>
<dbReference type="Pfam" id="PF02811">
    <property type="entry name" value="PHP"/>
    <property type="match status" value="1"/>
</dbReference>
<feature type="domain" description="Polymerase/histidinol phosphatase N-terminal" evidence="1">
    <location>
        <begin position="6"/>
        <end position="74"/>
    </location>
</feature>
<dbReference type="SMART" id="SM00481">
    <property type="entry name" value="POLIIIAc"/>
    <property type="match status" value="1"/>
</dbReference>
<organism evidence="2 3">
    <name type="scientific">Neomoorella humiferrea</name>
    <dbReference type="NCBI Taxonomy" id="676965"/>
    <lineage>
        <taxon>Bacteria</taxon>
        <taxon>Bacillati</taxon>
        <taxon>Bacillota</taxon>
        <taxon>Clostridia</taxon>
        <taxon>Neomoorellales</taxon>
        <taxon>Neomoorellaceae</taxon>
        <taxon>Neomoorella</taxon>
    </lineage>
</organism>
<evidence type="ECO:0000259" key="1">
    <source>
        <dbReference type="SMART" id="SM00481"/>
    </source>
</evidence>
<dbReference type="GO" id="GO:0035312">
    <property type="term" value="F:5'-3' DNA exonuclease activity"/>
    <property type="evidence" value="ECO:0007669"/>
    <property type="project" value="TreeGrafter"/>
</dbReference>
<dbReference type="PANTHER" id="PTHR42924">
    <property type="entry name" value="EXONUCLEASE"/>
    <property type="match status" value="1"/>
</dbReference>
<dbReference type="PANTHER" id="PTHR42924:SF3">
    <property type="entry name" value="POLYMERASE_HISTIDINOL PHOSPHATASE N-TERMINAL DOMAIN-CONTAINING PROTEIN"/>
    <property type="match status" value="1"/>
</dbReference>
<reference evidence="2 3" key="1">
    <citation type="submission" date="2018-03" db="EMBL/GenBank/DDBJ databases">
        <title>Genome sequence of Moorella humiferrea DSM 23265.</title>
        <authorList>
            <person name="Poehlein A."/>
            <person name="Daniel R."/>
        </authorList>
    </citation>
    <scope>NUCLEOTIDE SEQUENCE [LARGE SCALE GENOMIC DNA]</scope>
    <source>
        <strain evidence="2 3">DSM 23265</strain>
    </source>
</reference>
<dbReference type="InterPro" id="IPR016195">
    <property type="entry name" value="Pol/histidinol_Pase-like"/>
</dbReference>
<proteinExistence type="predicted"/>
<dbReference type="AlphaFoldDB" id="A0A2T0AY09"/>
<dbReference type="InterPro" id="IPR052018">
    <property type="entry name" value="PHP_domain"/>
</dbReference>
<name>A0A2T0AY09_9FIRM</name>
<dbReference type="SUPFAM" id="SSF89550">
    <property type="entry name" value="PHP domain-like"/>
    <property type="match status" value="1"/>
</dbReference>
<dbReference type="Proteomes" id="UP000238415">
    <property type="component" value="Unassembled WGS sequence"/>
</dbReference>
<sequence length="251" mass="27687">MTFYRADLHIHTALSPCAGEEMTPPRIVAAALMAGLQLIAVTDHNSAGNIAAVQEAARGTGLIVFAGLEVQTREDVHLVCLFNSAAEALEWQSIVYQRLPAEENREEYFGCQLLLDAAGREIGREKRLLLTSVDMGLEEVVREVSGRGGVCIPAHVDRPSYGLLGHLGLIPEGLPFAAMELGLLYPDEALKQFPTLAGWPLTIASDAHYLKDIGRRVTIFDFVEEINLKSLHQSLRRQQFKVVVGQRDNFR</sequence>
<gene>
    <name evidence="2" type="ORF">MOHU_01620</name>
</gene>
<dbReference type="GO" id="GO:0004534">
    <property type="term" value="F:5'-3' RNA exonuclease activity"/>
    <property type="evidence" value="ECO:0007669"/>
    <property type="project" value="TreeGrafter"/>
</dbReference>
<evidence type="ECO:0000313" key="2">
    <source>
        <dbReference type="EMBL" id="PRR75781.1"/>
    </source>
</evidence>
<comment type="caution">
    <text evidence="2">The sequence shown here is derived from an EMBL/GenBank/DDBJ whole genome shotgun (WGS) entry which is preliminary data.</text>
</comment>
<accession>A0A2T0AY09</accession>
<dbReference type="CDD" id="cd07432">
    <property type="entry name" value="PHP_HisPPase"/>
    <property type="match status" value="1"/>
</dbReference>
<dbReference type="Gene3D" id="3.20.20.140">
    <property type="entry name" value="Metal-dependent hydrolases"/>
    <property type="match status" value="1"/>
</dbReference>
<keyword evidence="3" id="KW-1185">Reference proteome</keyword>
<evidence type="ECO:0000313" key="3">
    <source>
        <dbReference type="Proteomes" id="UP000238415"/>
    </source>
</evidence>